<keyword evidence="3" id="KW-1185">Reference proteome</keyword>
<dbReference type="GO" id="GO:0005524">
    <property type="term" value="F:ATP binding"/>
    <property type="evidence" value="ECO:0007669"/>
    <property type="project" value="InterPro"/>
</dbReference>
<accession>A0A1M5P0I1</accession>
<dbReference type="STRING" id="930117.SAMN05216225_10967"/>
<dbReference type="PANTHER" id="PTHR10285">
    <property type="entry name" value="URIDINE KINASE"/>
    <property type="match status" value="1"/>
</dbReference>
<gene>
    <name evidence="2" type="ORF">SAMN05216225_10967</name>
</gene>
<dbReference type="GO" id="GO:0016301">
    <property type="term" value="F:kinase activity"/>
    <property type="evidence" value="ECO:0007669"/>
    <property type="project" value="UniProtKB-KW"/>
</dbReference>
<dbReference type="InterPro" id="IPR006083">
    <property type="entry name" value="PRK/URK"/>
</dbReference>
<name>A0A1M5P0I1_9BACI</name>
<organism evidence="2 3">
    <name type="scientific">Ornithinibacillus halophilus</name>
    <dbReference type="NCBI Taxonomy" id="930117"/>
    <lineage>
        <taxon>Bacteria</taxon>
        <taxon>Bacillati</taxon>
        <taxon>Bacillota</taxon>
        <taxon>Bacilli</taxon>
        <taxon>Bacillales</taxon>
        <taxon>Bacillaceae</taxon>
        <taxon>Ornithinibacillus</taxon>
    </lineage>
</organism>
<dbReference type="EMBL" id="FQVW01000096">
    <property type="protein sequence ID" value="SHG95258.1"/>
    <property type="molecule type" value="Genomic_DNA"/>
</dbReference>
<evidence type="ECO:0000313" key="2">
    <source>
        <dbReference type="EMBL" id="SHG95258.1"/>
    </source>
</evidence>
<evidence type="ECO:0000259" key="1">
    <source>
        <dbReference type="Pfam" id="PF00485"/>
    </source>
</evidence>
<protein>
    <submittedName>
        <fullName evidence="2">Uridine kinase</fullName>
    </submittedName>
</protein>
<dbReference type="AlphaFoldDB" id="A0A1M5P0I1"/>
<keyword evidence="2" id="KW-0808">Transferase</keyword>
<sequence length="212" mass="24648">MDTLIKQLVDIVSKKEGRVIIGISGHGASGKTTFANKLKQSLEQNVNYINTDPYIITSDIRKYTTINYEYNNEKHATKMTACHPAAHHIPSLERDLHMIRDGVNFYTIGTHYVKSHLVSAKNNISIVEGMSITFADPKFFDITIYFYTDGETEFTRRSVRDISERGMDINYLKQSHEQRRIQYELYMHPYHKNFDIVIRNSNEDYVIEKSTI</sequence>
<dbReference type="SUPFAM" id="SSF52540">
    <property type="entry name" value="P-loop containing nucleoside triphosphate hydrolases"/>
    <property type="match status" value="1"/>
</dbReference>
<dbReference type="RefSeq" id="WP_072892162.1">
    <property type="nucleotide sequence ID" value="NZ_FQVW01000096.1"/>
</dbReference>
<dbReference type="InterPro" id="IPR027417">
    <property type="entry name" value="P-loop_NTPase"/>
</dbReference>
<dbReference type="Pfam" id="PF00485">
    <property type="entry name" value="PRK"/>
    <property type="match status" value="1"/>
</dbReference>
<proteinExistence type="predicted"/>
<dbReference type="Gene3D" id="3.40.50.300">
    <property type="entry name" value="P-loop containing nucleotide triphosphate hydrolases"/>
    <property type="match status" value="1"/>
</dbReference>
<dbReference type="PRINTS" id="PR00988">
    <property type="entry name" value="URIDINKINASE"/>
</dbReference>
<dbReference type="Proteomes" id="UP000183988">
    <property type="component" value="Unassembled WGS sequence"/>
</dbReference>
<keyword evidence="2" id="KW-0418">Kinase</keyword>
<feature type="domain" description="Phosphoribulokinase/uridine kinase" evidence="1">
    <location>
        <begin position="20"/>
        <end position="201"/>
    </location>
</feature>
<evidence type="ECO:0000313" key="3">
    <source>
        <dbReference type="Proteomes" id="UP000183988"/>
    </source>
</evidence>
<dbReference type="OrthoDB" id="2388275at2"/>
<reference evidence="2 3" key="1">
    <citation type="submission" date="2016-11" db="EMBL/GenBank/DDBJ databases">
        <authorList>
            <person name="Jaros S."/>
            <person name="Januszkiewicz K."/>
            <person name="Wedrychowicz H."/>
        </authorList>
    </citation>
    <scope>NUCLEOTIDE SEQUENCE [LARGE SCALE GENOMIC DNA]</scope>
    <source>
        <strain evidence="2 3">IBRC-M 10683</strain>
    </source>
</reference>